<dbReference type="GeneID" id="44080631"/>
<dbReference type="RefSeq" id="WP_163487173.1">
    <property type="nucleotide sequence ID" value="NZ_CP048739.1"/>
</dbReference>
<dbReference type="Proteomes" id="UP000465846">
    <property type="component" value="Chromosome"/>
</dbReference>
<feature type="transmembrane region" description="Helical" evidence="2">
    <location>
        <begin position="342"/>
        <end position="366"/>
    </location>
</feature>
<reference evidence="3 4" key="1">
    <citation type="submission" date="2020-02" db="EMBL/GenBank/DDBJ databases">
        <title>Whole genome sequence of Halogeometricum borinquense strain wsp4.</title>
        <authorList>
            <person name="Verma D.K."/>
            <person name="Gopal K."/>
            <person name="Prasad E.S."/>
        </authorList>
    </citation>
    <scope>NUCLEOTIDE SEQUENCE [LARGE SCALE GENOMIC DNA]</scope>
    <source>
        <strain evidence="4">wsp4</strain>
    </source>
</reference>
<proteinExistence type="predicted"/>
<keyword evidence="2" id="KW-0812">Transmembrane</keyword>
<feature type="transmembrane region" description="Helical" evidence="2">
    <location>
        <begin position="477"/>
        <end position="495"/>
    </location>
</feature>
<evidence type="ECO:0000313" key="3">
    <source>
        <dbReference type="EMBL" id="QIB75393.1"/>
    </source>
</evidence>
<feature type="transmembrane region" description="Helical" evidence="2">
    <location>
        <begin position="415"/>
        <end position="440"/>
    </location>
</feature>
<sequence length="641" mass="69446">MKRFTLIIAVAMLAVATLAGIAVAQDLTGPIFDDCTVDADWNAADCTVSQEATGLNDFDRDSGTFWVRIEDVEYGGDSKAPQVLWLYHNGYREQEDDLYDVSRHDVNNSGPVRTRLEQHSTCQLTADVASHGQYTVTTTLGQFTYNDEPDGNELHAGGFMQGPVTVEADQIRITDGDVYCRFDMVEILDKGMHPDGEFQSWNGREPVIGDEIGSSGSVSIQFSDGGYAEQQQRRENASNVYVVGGNLTVDGGTVELGDNASVTVDSVGKKKEGESWVESAIGGITDAVGGDGITGAILRGVTGIFLETLRALLEILVKVIVWTPDVNGNPAVENINTLTLQVAFAVSTLVVMITGVLYMTGPVFGFSYAELRLVIPRLIAALAFGTVSLPLLQLCVDFTNLLVDVFIPPELTLAGLFGIGVATLLVIIIDGIVLLAVAVLFIIRGAYILFIAAIAPLIAVVWSVPRAKRYADTFISGWFAALLMAPIDILVIRLMIELFQSGGPGALTAAANWIFGLAAAVLLLWIPKQLFSASQAMIGKAGQLSRKAQYTAWKHGGMERVADRAGYTDEYRSAMGTLYGPRWEQRKEYRDQMFQKRQMSETAGSSRYTGGGGGRGMMVGLHTTTGEEYVPPWERDEVDDE</sequence>
<organism evidence="3 4">
    <name type="scientific">Halogeometricum borinquense</name>
    <dbReference type="NCBI Taxonomy" id="60847"/>
    <lineage>
        <taxon>Archaea</taxon>
        <taxon>Methanobacteriati</taxon>
        <taxon>Methanobacteriota</taxon>
        <taxon>Stenosarchaea group</taxon>
        <taxon>Halobacteria</taxon>
        <taxon>Halobacteriales</taxon>
        <taxon>Haloferacaceae</taxon>
        <taxon>Halogeometricum</taxon>
    </lineage>
</organism>
<feature type="region of interest" description="Disordered" evidence="1">
    <location>
        <begin position="595"/>
        <end position="641"/>
    </location>
</feature>
<gene>
    <name evidence="3" type="ORF">G3I44_14480</name>
</gene>
<name>A0A6C0ULC4_9EURY</name>
<feature type="transmembrane region" description="Helical" evidence="2">
    <location>
        <begin position="378"/>
        <end position="403"/>
    </location>
</feature>
<feature type="transmembrane region" description="Helical" evidence="2">
    <location>
        <begin position="447"/>
        <end position="465"/>
    </location>
</feature>
<keyword evidence="2" id="KW-1133">Transmembrane helix</keyword>
<evidence type="ECO:0000256" key="2">
    <source>
        <dbReference type="SAM" id="Phobius"/>
    </source>
</evidence>
<dbReference type="InterPro" id="IPR045782">
    <property type="entry name" value="TrbL_3"/>
</dbReference>
<feature type="transmembrane region" description="Helical" evidence="2">
    <location>
        <begin position="507"/>
        <end position="526"/>
    </location>
</feature>
<dbReference type="AlphaFoldDB" id="A0A6C0ULC4"/>
<dbReference type="EMBL" id="CP048739">
    <property type="protein sequence ID" value="QIB75393.1"/>
    <property type="molecule type" value="Genomic_DNA"/>
</dbReference>
<dbReference type="Pfam" id="PF19590">
    <property type="entry name" value="TrbL_3"/>
    <property type="match status" value="1"/>
</dbReference>
<accession>A0A6C0ULC4</accession>
<evidence type="ECO:0000256" key="1">
    <source>
        <dbReference type="SAM" id="MobiDB-lite"/>
    </source>
</evidence>
<evidence type="ECO:0000313" key="4">
    <source>
        <dbReference type="Proteomes" id="UP000465846"/>
    </source>
</evidence>
<protein>
    <submittedName>
        <fullName evidence="3">DUF805 domain-containing protein</fullName>
    </submittedName>
</protein>
<keyword evidence="2" id="KW-0472">Membrane</keyword>